<gene>
    <name evidence="13" type="primary">20202328</name>
    <name evidence="12" type="ORF">HELRODRAFT_168370</name>
</gene>
<dbReference type="PANTHER" id="PTHR11690">
    <property type="entry name" value="AMILORIDE-SENSITIVE SODIUM CHANNEL-RELATED"/>
    <property type="match status" value="1"/>
</dbReference>
<keyword evidence="3" id="KW-0894">Sodium channel</keyword>
<evidence type="ECO:0000256" key="8">
    <source>
        <dbReference type="ARBA" id="ARBA00023136"/>
    </source>
</evidence>
<keyword evidence="10" id="KW-0407">Ion channel</keyword>
<keyword evidence="7" id="KW-0406">Ion transport</keyword>
<dbReference type="Proteomes" id="UP000015101">
    <property type="component" value="Unassembled WGS sequence"/>
</dbReference>
<keyword evidence="14" id="KW-1185">Reference proteome</keyword>
<evidence type="ECO:0000313" key="12">
    <source>
        <dbReference type="EMBL" id="ESO09389.1"/>
    </source>
</evidence>
<reference evidence="13" key="3">
    <citation type="submission" date="2015-06" db="UniProtKB">
        <authorList>
            <consortium name="EnsemblMetazoa"/>
        </authorList>
    </citation>
    <scope>IDENTIFICATION</scope>
</reference>
<organism evidence="13 14">
    <name type="scientific">Helobdella robusta</name>
    <name type="common">Californian leech</name>
    <dbReference type="NCBI Taxonomy" id="6412"/>
    <lineage>
        <taxon>Eukaryota</taxon>
        <taxon>Metazoa</taxon>
        <taxon>Spiralia</taxon>
        <taxon>Lophotrochozoa</taxon>
        <taxon>Annelida</taxon>
        <taxon>Clitellata</taxon>
        <taxon>Hirudinea</taxon>
        <taxon>Rhynchobdellida</taxon>
        <taxon>Glossiphoniidae</taxon>
        <taxon>Helobdella</taxon>
    </lineage>
</organism>
<reference evidence="12 14" key="2">
    <citation type="journal article" date="2013" name="Nature">
        <title>Insights into bilaterian evolution from three spiralian genomes.</title>
        <authorList>
            <person name="Simakov O."/>
            <person name="Marletaz F."/>
            <person name="Cho S.J."/>
            <person name="Edsinger-Gonzales E."/>
            <person name="Havlak P."/>
            <person name="Hellsten U."/>
            <person name="Kuo D.H."/>
            <person name="Larsson T."/>
            <person name="Lv J."/>
            <person name="Arendt D."/>
            <person name="Savage R."/>
            <person name="Osoegawa K."/>
            <person name="de Jong P."/>
            <person name="Grimwood J."/>
            <person name="Chapman J.A."/>
            <person name="Shapiro H."/>
            <person name="Aerts A."/>
            <person name="Otillar R.P."/>
            <person name="Terry A.Y."/>
            <person name="Boore J.L."/>
            <person name="Grigoriev I.V."/>
            <person name="Lindberg D.R."/>
            <person name="Seaver E.C."/>
            <person name="Weisblat D.A."/>
            <person name="Putnam N.H."/>
            <person name="Rokhsar D.S."/>
        </authorList>
    </citation>
    <scope>NUCLEOTIDE SEQUENCE</scope>
</reference>
<keyword evidence="6" id="KW-0915">Sodium</keyword>
<dbReference type="CTD" id="20202328"/>
<evidence type="ECO:0000256" key="10">
    <source>
        <dbReference type="ARBA" id="ARBA00023303"/>
    </source>
</evidence>
<feature type="region of interest" description="Disordered" evidence="11">
    <location>
        <begin position="138"/>
        <end position="160"/>
    </location>
</feature>
<dbReference type="InParanoid" id="T1F0H8"/>
<evidence type="ECO:0000256" key="5">
    <source>
        <dbReference type="ARBA" id="ARBA00022989"/>
    </source>
</evidence>
<evidence type="ECO:0000256" key="9">
    <source>
        <dbReference type="ARBA" id="ARBA00023201"/>
    </source>
</evidence>
<evidence type="ECO:0000256" key="2">
    <source>
        <dbReference type="ARBA" id="ARBA00022448"/>
    </source>
</evidence>
<dbReference type="KEGG" id="hro:HELRODRAFT_168370"/>
<dbReference type="AlphaFoldDB" id="T1F0H8"/>
<comment type="subcellular location">
    <subcellularLocation>
        <location evidence="1">Membrane</location>
        <topology evidence="1">Multi-pass membrane protein</topology>
    </subcellularLocation>
</comment>
<dbReference type="PANTHER" id="PTHR11690:SF248">
    <property type="entry name" value="PICKPOCKET 17, ISOFORM A"/>
    <property type="match status" value="1"/>
</dbReference>
<proteinExistence type="predicted"/>
<dbReference type="RefSeq" id="XP_009012482.1">
    <property type="nucleotide sequence ID" value="XM_009014234.1"/>
</dbReference>
<reference evidence="14" key="1">
    <citation type="submission" date="2012-12" db="EMBL/GenBank/DDBJ databases">
        <authorList>
            <person name="Hellsten U."/>
            <person name="Grimwood J."/>
            <person name="Chapman J.A."/>
            <person name="Shapiro H."/>
            <person name="Aerts A."/>
            <person name="Otillar R.P."/>
            <person name="Terry A.Y."/>
            <person name="Boore J.L."/>
            <person name="Simakov O."/>
            <person name="Marletaz F."/>
            <person name="Cho S.-J."/>
            <person name="Edsinger-Gonzales E."/>
            <person name="Havlak P."/>
            <person name="Kuo D.-H."/>
            <person name="Larsson T."/>
            <person name="Lv J."/>
            <person name="Arendt D."/>
            <person name="Savage R."/>
            <person name="Osoegawa K."/>
            <person name="de Jong P."/>
            <person name="Lindberg D.R."/>
            <person name="Seaver E.C."/>
            <person name="Weisblat D.A."/>
            <person name="Putnam N.H."/>
            <person name="Grigoriev I.V."/>
            <person name="Rokhsar D.S."/>
        </authorList>
    </citation>
    <scope>NUCLEOTIDE SEQUENCE</scope>
</reference>
<evidence type="ECO:0000256" key="11">
    <source>
        <dbReference type="SAM" id="MobiDB-lite"/>
    </source>
</evidence>
<dbReference type="InterPro" id="IPR001873">
    <property type="entry name" value="ENaC"/>
</dbReference>
<keyword evidence="8" id="KW-0472">Membrane</keyword>
<evidence type="ECO:0000256" key="3">
    <source>
        <dbReference type="ARBA" id="ARBA00022461"/>
    </source>
</evidence>
<dbReference type="GO" id="GO:0016020">
    <property type="term" value="C:membrane"/>
    <property type="evidence" value="ECO:0007669"/>
    <property type="project" value="UniProtKB-SubCell"/>
</dbReference>
<dbReference type="HOGENOM" id="CLU_877929_0_0_1"/>
<evidence type="ECO:0000256" key="1">
    <source>
        <dbReference type="ARBA" id="ARBA00004141"/>
    </source>
</evidence>
<protein>
    <submittedName>
        <fullName evidence="12 13">Uncharacterized protein</fullName>
    </submittedName>
</protein>
<evidence type="ECO:0000256" key="6">
    <source>
        <dbReference type="ARBA" id="ARBA00023053"/>
    </source>
</evidence>
<evidence type="ECO:0000256" key="7">
    <source>
        <dbReference type="ARBA" id="ARBA00023065"/>
    </source>
</evidence>
<name>T1F0H8_HELRO</name>
<evidence type="ECO:0000256" key="4">
    <source>
        <dbReference type="ARBA" id="ARBA00022692"/>
    </source>
</evidence>
<evidence type="ECO:0000313" key="13">
    <source>
        <dbReference type="EnsemblMetazoa" id="HelroP168370"/>
    </source>
</evidence>
<accession>T1F0H8</accession>
<dbReference type="EnsemblMetazoa" id="HelroT168370">
    <property type="protein sequence ID" value="HelroP168370"/>
    <property type="gene ID" value="HelroG168370"/>
</dbReference>
<keyword evidence="5" id="KW-1133">Transmembrane helix</keyword>
<keyword evidence="2" id="KW-0813">Transport</keyword>
<keyword evidence="4" id="KW-0812">Transmembrane</keyword>
<dbReference type="GeneID" id="20202328"/>
<sequence>MDMNVVPEAILNENTAVDRSKCFHEDFNFSSYCEDLKEKDANLKNVHLSLVTTWETFQDGTTSHGFPQFGRAKVKRYMQHQVNVKILLVHEKTMKFPAVTICNNNQMKISNLKNNSLFMKKINMYKLDMNTRHRSCVSSSSSSKIETTSTRAAPTTTTMTRNFTPGSESLFLNISNLDCNQRYGIKIVKNNNMTFYYPNNTTPQMNCSHISNNDSECCSGNSVQLNDTTEDGLEVTAVLTAAHTTLHTTTVQPANVDCQTDNDYSEESQQQRGDFKLTNQVVEQLMTMEQTDRKNKGHQLEDMIIDCSYAEGQCNLD</sequence>
<keyword evidence="9" id="KW-0739">Sodium transport</keyword>
<dbReference type="EMBL" id="KB095959">
    <property type="protein sequence ID" value="ESO09389.1"/>
    <property type="molecule type" value="Genomic_DNA"/>
</dbReference>
<evidence type="ECO:0000313" key="14">
    <source>
        <dbReference type="Proteomes" id="UP000015101"/>
    </source>
</evidence>
<dbReference type="EMBL" id="AMQM01002955">
    <property type="status" value="NOT_ANNOTATED_CDS"/>
    <property type="molecule type" value="Genomic_DNA"/>
</dbReference>
<dbReference type="GO" id="GO:0005272">
    <property type="term" value="F:sodium channel activity"/>
    <property type="evidence" value="ECO:0007669"/>
    <property type="project" value="UniProtKB-KW"/>
</dbReference>